<reference evidence="2 3" key="1">
    <citation type="journal article" date="2015" name="Nature">
        <title>rRNA introns, odd ribosomes, and small enigmatic genomes across a large radiation of phyla.</title>
        <authorList>
            <person name="Brown C.T."/>
            <person name="Hug L.A."/>
            <person name="Thomas B.C."/>
            <person name="Sharon I."/>
            <person name="Castelle C.J."/>
            <person name="Singh A."/>
            <person name="Wilkins M.J."/>
            <person name="Williams K.H."/>
            <person name="Banfield J.F."/>
        </authorList>
    </citation>
    <scope>NUCLEOTIDE SEQUENCE [LARGE SCALE GENOMIC DNA]</scope>
</reference>
<dbReference type="AlphaFoldDB" id="A0A0G0FJA9"/>
<dbReference type="InterPro" id="IPR018306">
    <property type="entry name" value="Phage_T5_Orf172_DNA-bd"/>
</dbReference>
<name>A0A0G0FJA9_9BACT</name>
<organism evidence="2 3">
    <name type="scientific">Candidatus Nomurabacteria bacterium GW2011_GWC2_35_8</name>
    <dbReference type="NCBI Taxonomy" id="1618752"/>
    <lineage>
        <taxon>Bacteria</taxon>
        <taxon>Candidatus Nomuraibacteriota</taxon>
    </lineage>
</organism>
<comment type="caution">
    <text evidence="2">The sequence shown here is derived from an EMBL/GenBank/DDBJ whole genome shotgun (WGS) entry which is preliminary data.</text>
</comment>
<dbReference type="SMART" id="SM00974">
    <property type="entry name" value="T5orf172"/>
    <property type="match status" value="1"/>
</dbReference>
<dbReference type="EMBL" id="LBQZ01000046">
    <property type="protein sequence ID" value="KKP87530.1"/>
    <property type="molecule type" value="Genomic_DNA"/>
</dbReference>
<protein>
    <recommendedName>
        <fullName evidence="1">Bacteriophage T5 Orf172 DNA-binding domain-containing protein</fullName>
    </recommendedName>
</protein>
<evidence type="ECO:0000313" key="3">
    <source>
        <dbReference type="Proteomes" id="UP000034798"/>
    </source>
</evidence>
<gene>
    <name evidence="2" type="ORF">UR91_C0046G0006</name>
</gene>
<dbReference type="Pfam" id="PF13455">
    <property type="entry name" value="MUG113"/>
    <property type="match status" value="1"/>
</dbReference>
<accession>A0A0G0FJA9</accession>
<evidence type="ECO:0000313" key="2">
    <source>
        <dbReference type="EMBL" id="KKP87530.1"/>
    </source>
</evidence>
<proteinExistence type="predicted"/>
<evidence type="ECO:0000259" key="1">
    <source>
        <dbReference type="SMART" id="SM00974"/>
    </source>
</evidence>
<sequence length="241" mass="28100">MTTKQDIINAIQKTAKENGGKPLGMGRFEKETGIKPYDWQRYWTQFSKAQQEAGFSPNQLQVAYSDEFLFEKIISLARKLYKFPTTREIRIEKINNPEFPDNSAFTRAFGSKQQFSLKLAEYCEGKSDHEDIIELCEEVSGKTGEQEESDDKSKEILGAVYLFKHGKYYKIGKTNDTVRRGNELKIQLPENLDLIHEIKTDDPSGIEAYWHRRFEAKRMNGEWFDLNSTDLKAFKCWRKIV</sequence>
<dbReference type="Proteomes" id="UP000034798">
    <property type="component" value="Unassembled WGS sequence"/>
</dbReference>
<feature type="domain" description="Bacteriophage T5 Orf172 DNA-binding" evidence="1">
    <location>
        <begin position="163"/>
        <end position="237"/>
    </location>
</feature>
<dbReference type="PATRIC" id="fig|1618752.3.peg.602"/>